<protein>
    <recommendedName>
        <fullName evidence="3">WXG100 family type VII secretion target</fullName>
    </recommendedName>
</protein>
<dbReference type="RefSeq" id="WP_179724059.1">
    <property type="nucleotide sequence ID" value="NZ_BAABFH010000001.1"/>
</dbReference>
<name>A0A853AUG1_9PSEU</name>
<evidence type="ECO:0000313" key="2">
    <source>
        <dbReference type="Proteomes" id="UP000587002"/>
    </source>
</evidence>
<gene>
    <name evidence="1" type="ORF">HNR68_004892</name>
</gene>
<reference evidence="1 2" key="1">
    <citation type="submission" date="2020-07" db="EMBL/GenBank/DDBJ databases">
        <title>Sequencing the genomes of 1000 actinobacteria strains.</title>
        <authorList>
            <person name="Klenk H.-P."/>
        </authorList>
    </citation>
    <scope>NUCLEOTIDE SEQUENCE [LARGE SCALE GENOMIC DNA]</scope>
    <source>
        <strain evidence="1 2">DSM 44065</strain>
    </source>
</reference>
<evidence type="ECO:0008006" key="3">
    <source>
        <dbReference type="Google" id="ProtNLM"/>
    </source>
</evidence>
<comment type="caution">
    <text evidence="1">The sequence shown here is derived from an EMBL/GenBank/DDBJ whole genome shotgun (WGS) entry which is preliminary data.</text>
</comment>
<keyword evidence="2" id="KW-1185">Reference proteome</keyword>
<dbReference type="Proteomes" id="UP000587002">
    <property type="component" value="Unassembled WGS sequence"/>
</dbReference>
<dbReference type="AlphaFoldDB" id="A0A853AUG1"/>
<accession>A0A853AUG1</accession>
<organism evidence="1 2">
    <name type="scientific">Saccharopolyspora hordei</name>
    <dbReference type="NCBI Taxonomy" id="1838"/>
    <lineage>
        <taxon>Bacteria</taxon>
        <taxon>Bacillati</taxon>
        <taxon>Actinomycetota</taxon>
        <taxon>Actinomycetes</taxon>
        <taxon>Pseudonocardiales</taxon>
        <taxon>Pseudonocardiaceae</taxon>
        <taxon>Saccharopolyspora</taxon>
    </lineage>
</organism>
<dbReference type="EMBL" id="JACCFJ010000001">
    <property type="protein sequence ID" value="NYI86262.1"/>
    <property type="molecule type" value="Genomic_DNA"/>
</dbReference>
<sequence length="103" mass="11083">MTDRLQVDVAALARGGTNLDQWSTMARQLAEHMRSVTAAYRHAGGTGEMGEQFDTNYRPGAEKAMEFLSLLEEAVGGCSDSTLRAARNFSDTAEEADGAVPKD</sequence>
<proteinExistence type="predicted"/>
<evidence type="ECO:0000313" key="1">
    <source>
        <dbReference type="EMBL" id="NYI86262.1"/>
    </source>
</evidence>